<dbReference type="EMBL" id="KK207749">
    <property type="protein sequence ID" value="EZF55484.1"/>
    <property type="molecule type" value="Genomic_DNA"/>
</dbReference>
<evidence type="ECO:0000256" key="1">
    <source>
        <dbReference type="SAM" id="Phobius"/>
    </source>
</evidence>
<dbReference type="Proteomes" id="UP000023758">
    <property type="component" value="Unassembled WGS sequence"/>
</dbReference>
<evidence type="ECO:0008006" key="3">
    <source>
        <dbReference type="Google" id="ProtNLM"/>
    </source>
</evidence>
<reference evidence="2" key="1">
    <citation type="submission" date="2014-02" db="EMBL/GenBank/DDBJ databases">
        <title>The Genome Sequence of Trichophyton rubrum (morphotype fischeri) CBS 288.86.</title>
        <authorList>
            <consortium name="The Broad Institute Genomics Platform"/>
            <person name="Cuomo C.A."/>
            <person name="White T.C."/>
            <person name="Graser Y."/>
            <person name="Martinez-Rossi N."/>
            <person name="Heitman J."/>
            <person name="Young S.K."/>
            <person name="Zeng Q."/>
            <person name="Gargeya S."/>
            <person name="Abouelleil A."/>
            <person name="Alvarado L."/>
            <person name="Chapman S.B."/>
            <person name="Gainer-Dewar J."/>
            <person name="Goldberg J."/>
            <person name="Griggs A."/>
            <person name="Gujja S."/>
            <person name="Hansen M."/>
            <person name="Howarth C."/>
            <person name="Imamovic A."/>
            <person name="Larimer J."/>
            <person name="Martinez D."/>
            <person name="Murphy C."/>
            <person name="Pearson M.D."/>
            <person name="Persinoti G."/>
            <person name="Poon T."/>
            <person name="Priest M."/>
            <person name="Roberts A.D."/>
            <person name="Saif S."/>
            <person name="Shea T.D."/>
            <person name="Sykes S.N."/>
            <person name="Wortman J."/>
            <person name="Nusbaum C."/>
            <person name="Birren B."/>
        </authorList>
    </citation>
    <scope>NUCLEOTIDE SEQUENCE [LARGE SCALE GENOMIC DNA]</scope>
    <source>
        <strain evidence="2">CBS 288.86</strain>
    </source>
</reference>
<keyword evidence="1" id="KW-0812">Transmembrane</keyword>
<dbReference type="AlphaFoldDB" id="A0A022WAX8"/>
<name>A0A022WAX8_TRIRU</name>
<feature type="transmembrane region" description="Helical" evidence="1">
    <location>
        <begin position="28"/>
        <end position="46"/>
    </location>
</feature>
<keyword evidence="1" id="KW-1133">Transmembrane helix</keyword>
<proteinExistence type="predicted"/>
<evidence type="ECO:0000313" key="2">
    <source>
        <dbReference type="EMBL" id="EZF55484.1"/>
    </source>
</evidence>
<dbReference type="HOGENOM" id="CLU_2185818_0_0_1"/>
<keyword evidence="1" id="KW-0472">Membrane</keyword>
<organism evidence="2">
    <name type="scientific">Trichophyton rubrum CBS 288.86</name>
    <dbReference type="NCBI Taxonomy" id="1215330"/>
    <lineage>
        <taxon>Eukaryota</taxon>
        <taxon>Fungi</taxon>
        <taxon>Dikarya</taxon>
        <taxon>Ascomycota</taxon>
        <taxon>Pezizomycotina</taxon>
        <taxon>Eurotiomycetes</taxon>
        <taxon>Eurotiomycetidae</taxon>
        <taxon>Onygenales</taxon>
        <taxon>Arthrodermataceae</taxon>
        <taxon>Trichophyton</taxon>
    </lineage>
</organism>
<accession>A0A022WAX8</accession>
<feature type="transmembrane region" description="Helical" evidence="1">
    <location>
        <begin position="52"/>
        <end position="78"/>
    </location>
</feature>
<sequence length="109" mass="12359">MELETCPVGGFIFSLHLHQQQSSSSLRLFFSCPVFLFLRLFCLFFPRSFLSLFTVSFVLGLRLSVCVCVCFVCPLVYLQGFRIYPISVGFTQRYLSNSERFPCPGSSSG</sequence>
<gene>
    <name evidence="2" type="ORF">H103_01875</name>
</gene>
<protein>
    <recommendedName>
        <fullName evidence="3">Transmembrane protein</fullName>
    </recommendedName>
</protein>